<evidence type="ECO:0000313" key="8">
    <source>
        <dbReference type="EMBL" id="CAF3404807.1"/>
    </source>
</evidence>
<dbReference type="GO" id="GO:0046872">
    <property type="term" value="F:metal ion binding"/>
    <property type="evidence" value="ECO:0007669"/>
    <property type="project" value="UniProtKB-KW"/>
</dbReference>
<reference evidence="7" key="1">
    <citation type="submission" date="2021-02" db="EMBL/GenBank/DDBJ databases">
        <authorList>
            <person name="Nowell W R."/>
        </authorList>
    </citation>
    <scope>NUCLEOTIDE SEQUENCE</scope>
</reference>
<dbReference type="Proteomes" id="UP000663873">
    <property type="component" value="Unassembled WGS sequence"/>
</dbReference>
<evidence type="ECO:0000313" key="7">
    <source>
        <dbReference type="EMBL" id="CAF3171669.1"/>
    </source>
</evidence>
<dbReference type="InterPro" id="IPR006689">
    <property type="entry name" value="Small_GTPase_ARF/SAR"/>
</dbReference>
<evidence type="ECO:0000256" key="1">
    <source>
        <dbReference type="ARBA" id="ARBA00010290"/>
    </source>
</evidence>
<evidence type="ECO:0000256" key="4">
    <source>
        <dbReference type="PIRSR" id="PIRSR606689-1"/>
    </source>
</evidence>
<organism evidence="7 12">
    <name type="scientific">Rotaria socialis</name>
    <dbReference type="NCBI Taxonomy" id="392032"/>
    <lineage>
        <taxon>Eukaryota</taxon>
        <taxon>Metazoa</taxon>
        <taxon>Spiralia</taxon>
        <taxon>Gnathifera</taxon>
        <taxon>Rotifera</taxon>
        <taxon>Eurotatoria</taxon>
        <taxon>Bdelloidea</taxon>
        <taxon>Philodinida</taxon>
        <taxon>Philodinidae</taxon>
        <taxon>Rotaria</taxon>
    </lineage>
</organism>
<dbReference type="NCBIfam" id="TIGR00231">
    <property type="entry name" value="small_GTP"/>
    <property type="match status" value="1"/>
</dbReference>
<dbReference type="InterPro" id="IPR024156">
    <property type="entry name" value="Small_GTPase_ARF"/>
</dbReference>
<feature type="binding site" evidence="4">
    <location>
        <begin position="24"/>
        <end position="31"/>
    </location>
    <ligand>
        <name>GTP</name>
        <dbReference type="ChEBI" id="CHEBI:37565"/>
    </ligand>
</feature>
<evidence type="ECO:0000256" key="5">
    <source>
        <dbReference type="PIRSR" id="PIRSR606689-2"/>
    </source>
</evidence>
<dbReference type="OrthoDB" id="427186at2759"/>
<dbReference type="Pfam" id="PF00025">
    <property type="entry name" value="Arf"/>
    <property type="match status" value="1"/>
</dbReference>
<feature type="binding site" evidence="5">
    <location>
        <position position="31"/>
    </location>
    <ligand>
        <name>Mg(2+)</name>
        <dbReference type="ChEBI" id="CHEBI:18420"/>
    </ligand>
</feature>
<dbReference type="GO" id="GO:0030010">
    <property type="term" value="P:establishment of cell polarity"/>
    <property type="evidence" value="ECO:0007669"/>
    <property type="project" value="UniProtKB-ARBA"/>
</dbReference>
<dbReference type="Proteomes" id="UP000663825">
    <property type="component" value="Unassembled WGS sequence"/>
</dbReference>
<dbReference type="EMBL" id="CAJNYD010000012">
    <property type="protein sequence ID" value="CAF3171669.1"/>
    <property type="molecule type" value="Genomic_DNA"/>
</dbReference>
<protein>
    <recommendedName>
        <fullName evidence="14">ADP-ribosylation factor</fullName>
    </recommendedName>
</protein>
<feature type="binding site" evidence="4">
    <location>
        <begin position="126"/>
        <end position="129"/>
    </location>
    <ligand>
        <name>GTP</name>
        <dbReference type="ChEBI" id="CHEBI:37565"/>
    </ligand>
</feature>
<sequence length="512" mass="59241">MTSRIRAMLNKLYHAPEYRVLTMGLDASGKTTVLYMLKLGEIVCTIPTIGFNVETIVHENSSLTIWDVGGCDKIRPLLRHYFQNTQALIMVIDANDRERLSEANEELWRILCAEELINLPVLIFLNKVDLPNSMKSDYVIQKMNLNNIRNRQWHLQTCCACANVGLHEGLTWLVHALKSPHTLGIMNKIKESNVSTAETTETDHNENKSLEWLSQIDADTNEEFLEKFETHQLSVDAFDHRTLLRIIWVNLTIYGRQKTVKVLFDRFKSYINDMNETLIYFWLQIVHYAFEATKNPTNDFTGFLLMNPQLLNETEVPLSYYKKDTLFSSQAKITIVLPDLKQLPSIVRASSASTNKIVEKKIDSALEPTVDELDDDEFLKQFETNALKSWSHKTHLRMAWLYLIRDGRRAGVNKIFDGIKNFIQNSPIARKTTFHFTMTYFWIQMVDLAIAQSPKQISFEEYLRLNPHLLNGGLFLEYYKKDTMLNNPIARQEMVLPDIKPLPTLVTANSKK</sequence>
<evidence type="ECO:0000256" key="2">
    <source>
        <dbReference type="ARBA" id="ARBA00022741"/>
    </source>
</evidence>
<dbReference type="PRINTS" id="PR00328">
    <property type="entry name" value="SAR1GTPBP"/>
</dbReference>
<dbReference type="EMBL" id="CAJOBO010000651">
    <property type="protein sequence ID" value="CAF4265661.1"/>
    <property type="molecule type" value="Genomic_DNA"/>
</dbReference>
<dbReference type="EMBL" id="CAJNXB010000001">
    <property type="protein sequence ID" value="CAF2973899.1"/>
    <property type="molecule type" value="Genomic_DNA"/>
</dbReference>
<evidence type="ECO:0008006" key="14">
    <source>
        <dbReference type="Google" id="ProtNLM"/>
    </source>
</evidence>
<keyword evidence="5" id="KW-0479">Metal-binding</keyword>
<dbReference type="PROSITE" id="PS51417">
    <property type="entry name" value="ARF"/>
    <property type="match status" value="1"/>
</dbReference>
<dbReference type="SMART" id="SM00178">
    <property type="entry name" value="SAR"/>
    <property type="match status" value="1"/>
</dbReference>
<accession>A0A817PMY1</accession>
<keyword evidence="3 4" id="KW-0342">GTP-binding</keyword>
<dbReference type="SMART" id="SM00177">
    <property type="entry name" value="ARF"/>
    <property type="match status" value="1"/>
</dbReference>
<dbReference type="EMBL" id="CAJOBP010003193">
    <property type="protein sequence ID" value="CAF4393863.1"/>
    <property type="molecule type" value="Genomic_DNA"/>
</dbReference>
<evidence type="ECO:0000313" key="13">
    <source>
        <dbReference type="Proteomes" id="UP000663873"/>
    </source>
</evidence>
<dbReference type="SUPFAM" id="SSF52540">
    <property type="entry name" value="P-loop containing nucleoside triphosphate hydrolases"/>
    <property type="match status" value="1"/>
</dbReference>
<evidence type="ECO:0000313" key="11">
    <source>
        <dbReference type="EMBL" id="CAF4393863.1"/>
    </source>
</evidence>
<dbReference type="GO" id="GO:0003924">
    <property type="term" value="F:GTPase activity"/>
    <property type="evidence" value="ECO:0007669"/>
    <property type="project" value="InterPro"/>
</dbReference>
<evidence type="ECO:0000313" key="9">
    <source>
        <dbReference type="EMBL" id="CAF4265661.1"/>
    </source>
</evidence>
<dbReference type="InterPro" id="IPR027417">
    <property type="entry name" value="P-loop_NTPase"/>
</dbReference>
<dbReference type="CDD" id="cd00878">
    <property type="entry name" value="Arf_Arl"/>
    <property type="match status" value="1"/>
</dbReference>
<keyword evidence="5" id="KW-0460">Magnesium</keyword>
<dbReference type="EMBL" id="CAJOBQ010000414">
    <property type="protein sequence ID" value="CAF4349852.1"/>
    <property type="molecule type" value="Genomic_DNA"/>
</dbReference>
<gene>
    <name evidence="8" type="ORF">FME351_LOCUS9406</name>
    <name evidence="9" type="ORF">HFQ381_LOCUS11345</name>
    <name evidence="7" type="ORF">LUA448_LOCUS450</name>
    <name evidence="6" type="ORF">TIS948_LOCUS54</name>
    <name evidence="10" type="ORF">TSG867_LOCUS9466</name>
    <name evidence="11" type="ORF">UJA718_LOCUS18614</name>
</gene>
<feature type="binding site" evidence="4">
    <location>
        <position position="70"/>
    </location>
    <ligand>
        <name>GTP</name>
        <dbReference type="ChEBI" id="CHEBI:37565"/>
    </ligand>
</feature>
<keyword evidence="2 4" id="KW-0547">Nucleotide-binding</keyword>
<keyword evidence="13" id="KW-1185">Reference proteome</keyword>
<dbReference type="FunFam" id="3.40.50.300:FF:000412">
    <property type="entry name" value="ADP-ribosylation factor 1"/>
    <property type="match status" value="1"/>
</dbReference>
<dbReference type="AlphaFoldDB" id="A0A817PMY1"/>
<comment type="similarity">
    <text evidence="1">Belongs to the small GTPase superfamily. Arf family.</text>
</comment>
<dbReference type="PANTHER" id="PTHR11711">
    <property type="entry name" value="ADP RIBOSYLATION FACTOR-RELATED"/>
    <property type="match status" value="1"/>
</dbReference>
<dbReference type="Proteomes" id="UP000663869">
    <property type="component" value="Unassembled WGS sequence"/>
</dbReference>
<evidence type="ECO:0000256" key="3">
    <source>
        <dbReference type="ARBA" id="ARBA00023134"/>
    </source>
</evidence>
<evidence type="ECO:0000313" key="12">
    <source>
        <dbReference type="Proteomes" id="UP000663833"/>
    </source>
</evidence>
<dbReference type="GO" id="GO:0005525">
    <property type="term" value="F:GTP binding"/>
    <property type="evidence" value="ECO:0007669"/>
    <property type="project" value="UniProtKB-KW"/>
</dbReference>
<comment type="caution">
    <text evidence="7">The sequence shown here is derived from an EMBL/GenBank/DDBJ whole genome shotgun (WGS) entry which is preliminary data.</text>
</comment>
<evidence type="ECO:0000313" key="10">
    <source>
        <dbReference type="EMBL" id="CAF4349852.1"/>
    </source>
</evidence>
<dbReference type="EMBL" id="CAJNYU010001021">
    <property type="protein sequence ID" value="CAF3404807.1"/>
    <property type="molecule type" value="Genomic_DNA"/>
</dbReference>
<dbReference type="Gene3D" id="3.40.50.300">
    <property type="entry name" value="P-loop containing nucleotide triphosphate hydrolases"/>
    <property type="match status" value="1"/>
</dbReference>
<name>A0A817PMY1_9BILA</name>
<evidence type="ECO:0000313" key="6">
    <source>
        <dbReference type="EMBL" id="CAF2973899.1"/>
    </source>
</evidence>
<dbReference type="InterPro" id="IPR005225">
    <property type="entry name" value="Small_GTP-bd"/>
</dbReference>
<dbReference type="Proteomes" id="UP000663862">
    <property type="component" value="Unassembled WGS sequence"/>
</dbReference>
<feature type="binding site" evidence="5">
    <location>
        <position position="48"/>
    </location>
    <ligand>
        <name>Mg(2+)</name>
        <dbReference type="ChEBI" id="CHEBI:18420"/>
    </ligand>
</feature>
<proteinExistence type="inferred from homology"/>
<dbReference type="Proteomes" id="UP000663833">
    <property type="component" value="Unassembled WGS sequence"/>
</dbReference>
<dbReference type="Proteomes" id="UP000663851">
    <property type="component" value="Unassembled WGS sequence"/>
</dbReference>